<dbReference type="Proteomes" id="UP000223445">
    <property type="component" value="Unassembled WGS sequence"/>
</dbReference>
<sequence length="66" mass="8026">MKKFRVWHNTDGTIDTPEEMKWDYEIGDVITVNSYTNQYKCMSIEKKGGNIYYHFKQGKMVYTYNW</sequence>
<gene>
    <name evidence="1" type="ORF">COE48_05110</name>
</gene>
<organism evidence="1 2">
    <name type="scientific">Bacillus thuringiensis</name>
    <dbReference type="NCBI Taxonomy" id="1428"/>
    <lineage>
        <taxon>Bacteria</taxon>
        <taxon>Bacillati</taxon>
        <taxon>Bacillota</taxon>
        <taxon>Bacilli</taxon>
        <taxon>Bacillales</taxon>
        <taxon>Bacillaceae</taxon>
        <taxon>Bacillus</taxon>
        <taxon>Bacillus cereus group</taxon>
    </lineage>
</organism>
<evidence type="ECO:0008006" key="3">
    <source>
        <dbReference type="Google" id="ProtNLM"/>
    </source>
</evidence>
<evidence type="ECO:0000313" key="2">
    <source>
        <dbReference type="Proteomes" id="UP000223445"/>
    </source>
</evidence>
<dbReference type="RefSeq" id="WP_088011205.1">
    <property type="nucleotide sequence ID" value="NZ_NTYY01000019.1"/>
</dbReference>
<protein>
    <recommendedName>
        <fullName evidence="3">Phage protein</fullName>
    </recommendedName>
</protein>
<proteinExistence type="predicted"/>
<dbReference type="AlphaFoldDB" id="A0AB36VGS9"/>
<comment type="caution">
    <text evidence="1">The sequence shown here is derived from an EMBL/GenBank/DDBJ whole genome shotgun (WGS) entry which is preliminary data.</text>
</comment>
<dbReference type="EMBL" id="NUPM01000005">
    <property type="protein sequence ID" value="PGZ04964.1"/>
    <property type="molecule type" value="Genomic_DNA"/>
</dbReference>
<evidence type="ECO:0000313" key="1">
    <source>
        <dbReference type="EMBL" id="PGZ04964.1"/>
    </source>
</evidence>
<name>A0AB36VGS9_BACTU</name>
<reference evidence="1 2" key="1">
    <citation type="submission" date="2017-09" db="EMBL/GenBank/DDBJ databases">
        <title>Large-scale bioinformatics analysis of Bacillus genomes uncovers conserved roles of natural products in bacterial physiology.</title>
        <authorList>
            <consortium name="Agbiome Team Llc"/>
            <person name="Bleich R.M."/>
            <person name="Grubbs K.J."/>
            <person name="Santa Maria K.C."/>
            <person name="Allen S.E."/>
            <person name="Farag S."/>
            <person name="Shank E.A."/>
            <person name="Bowers A."/>
        </authorList>
    </citation>
    <scope>NUCLEOTIDE SEQUENCE [LARGE SCALE GENOMIC DNA]</scope>
    <source>
        <strain evidence="1 2">AFS030179</strain>
    </source>
</reference>
<accession>A0AB36VGS9</accession>